<dbReference type="Gene3D" id="3.40.50.150">
    <property type="entry name" value="Vaccinia Virus protein VP39"/>
    <property type="match status" value="1"/>
</dbReference>
<evidence type="ECO:0000313" key="2">
    <source>
        <dbReference type="EMBL" id="SFE88968.1"/>
    </source>
</evidence>
<proteinExistence type="predicted"/>
<dbReference type="Pfam" id="PF13649">
    <property type="entry name" value="Methyltransf_25"/>
    <property type="match status" value="1"/>
</dbReference>
<name>A0A1I2E8Z9_9RHOB</name>
<gene>
    <name evidence="2" type="ORF">SAMN04515678_12115</name>
</gene>
<organism evidence="2 3">
    <name type="scientific">Roseivivax sediminis</name>
    <dbReference type="NCBI Taxonomy" id="936889"/>
    <lineage>
        <taxon>Bacteria</taxon>
        <taxon>Pseudomonadati</taxon>
        <taxon>Pseudomonadota</taxon>
        <taxon>Alphaproteobacteria</taxon>
        <taxon>Rhodobacterales</taxon>
        <taxon>Roseobacteraceae</taxon>
        <taxon>Roseivivax</taxon>
    </lineage>
</organism>
<dbReference type="InterPro" id="IPR029063">
    <property type="entry name" value="SAM-dependent_MTases_sf"/>
</dbReference>
<feature type="domain" description="Methyltransferase" evidence="1">
    <location>
        <begin position="59"/>
        <end position="149"/>
    </location>
</feature>
<dbReference type="EMBL" id="FOMS01000021">
    <property type="protein sequence ID" value="SFE88968.1"/>
    <property type="molecule type" value="Genomic_DNA"/>
</dbReference>
<accession>A0A1I2E8Z9</accession>
<dbReference type="InterPro" id="IPR041698">
    <property type="entry name" value="Methyltransf_25"/>
</dbReference>
<evidence type="ECO:0000313" key="3">
    <source>
        <dbReference type="Proteomes" id="UP000325289"/>
    </source>
</evidence>
<sequence>MAEKKVNEVYDLKGDDVQRAYYDDWARSYDQELVDLDYRTPGRCAAALSATGLAKDAPILDFACGTGLSGKALADAGYTVIDGTDISEGMLDEARKLGVYRDLHVGVVGHEPDIPPDTYQAISAVGAISPGAAPATYLTTCLHALPKGGHMVVSFNEHIEDDPTYQQTLDKVIETGMAELISSEYGDHLPGRGTKSWVHVLRRL</sequence>
<keyword evidence="3" id="KW-1185">Reference proteome</keyword>
<dbReference type="SUPFAM" id="SSF53335">
    <property type="entry name" value="S-adenosyl-L-methionine-dependent methyltransferases"/>
    <property type="match status" value="1"/>
</dbReference>
<dbReference type="GO" id="GO:0008168">
    <property type="term" value="F:methyltransferase activity"/>
    <property type="evidence" value="ECO:0007669"/>
    <property type="project" value="UniProtKB-KW"/>
</dbReference>
<dbReference type="OrthoDB" id="9807911at2"/>
<dbReference type="RefSeq" id="WP_149758753.1">
    <property type="nucleotide sequence ID" value="NZ_FOMS01000021.1"/>
</dbReference>
<dbReference type="GO" id="GO:0032259">
    <property type="term" value="P:methylation"/>
    <property type="evidence" value="ECO:0007669"/>
    <property type="project" value="UniProtKB-KW"/>
</dbReference>
<evidence type="ECO:0000259" key="1">
    <source>
        <dbReference type="Pfam" id="PF13649"/>
    </source>
</evidence>
<dbReference type="CDD" id="cd02440">
    <property type="entry name" value="AdoMet_MTases"/>
    <property type="match status" value="1"/>
</dbReference>
<reference evidence="2 3" key="1">
    <citation type="submission" date="2016-10" db="EMBL/GenBank/DDBJ databases">
        <authorList>
            <person name="Varghese N."/>
            <person name="Submissions S."/>
        </authorList>
    </citation>
    <scope>NUCLEOTIDE SEQUENCE [LARGE SCALE GENOMIC DNA]</scope>
    <source>
        <strain evidence="3">YIM D21,KCTC 23444,ACCC 10710</strain>
    </source>
</reference>
<dbReference type="AlphaFoldDB" id="A0A1I2E8Z9"/>
<dbReference type="Proteomes" id="UP000325289">
    <property type="component" value="Unassembled WGS sequence"/>
</dbReference>
<keyword evidence="2" id="KW-0489">Methyltransferase</keyword>
<protein>
    <submittedName>
        <fullName evidence="2">Methyltransferase domain-containing protein</fullName>
    </submittedName>
</protein>
<keyword evidence="2" id="KW-0808">Transferase</keyword>